<organism evidence="2 3">
    <name type="scientific">Ophiocordyceps unilateralis</name>
    <name type="common">Zombie-ant fungus</name>
    <name type="synonym">Torrubia unilateralis</name>
    <dbReference type="NCBI Taxonomy" id="268505"/>
    <lineage>
        <taxon>Eukaryota</taxon>
        <taxon>Fungi</taxon>
        <taxon>Dikarya</taxon>
        <taxon>Ascomycota</taxon>
        <taxon>Pezizomycotina</taxon>
        <taxon>Sordariomycetes</taxon>
        <taxon>Hypocreomycetidae</taxon>
        <taxon>Hypocreales</taxon>
        <taxon>Ophiocordycipitaceae</taxon>
        <taxon>Ophiocordyceps</taxon>
    </lineage>
</organism>
<keyword evidence="3" id="KW-1185">Reference proteome</keyword>
<protein>
    <submittedName>
        <fullName evidence="2">Uncharacterized protein</fullName>
    </submittedName>
</protein>
<dbReference type="EMBL" id="LAZP02000556">
    <property type="protein sequence ID" value="PFH56548.1"/>
    <property type="molecule type" value="Genomic_DNA"/>
</dbReference>
<dbReference type="AlphaFoldDB" id="A0A2A9P5D5"/>
<comment type="caution">
    <text evidence="2">The sequence shown here is derived from an EMBL/GenBank/DDBJ whole genome shotgun (WGS) entry which is preliminary data.</text>
</comment>
<accession>A0A2A9P5D5</accession>
<reference evidence="2 3" key="1">
    <citation type="journal article" date="2015" name="BMC Genomics">
        <title>Gene expression during zombie ant biting behavior reflects the complexity underlying fungal parasitic behavioral manipulation.</title>
        <authorList>
            <person name="de Bekker C."/>
            <person name="Ohm R.A."/>
            <person name="Loreto R.G."/>
            <person name="Sebastian A."/>
            <person name="Albert I."/>
            <person name="Merrow M."/>
            <person name="Brachmann A."/>
            <person name="Hughes D.P."/>
        </authorList>
    </citation>
    <scope>NUCLEOTIDE SEQUENCE [LARGE SCALE GENOMIC DNA]</scope>
    <source>
        <strain evidence="2 3">SC16a</strain>
    </source>
</reference>
<dbReference type="Proteomes" id="UP000037136">
    <property type="component" value="Unassembled WGS sequence"/>
</dbReference>
<evidence type="ECO:0000313" key="2">
    <source>
        <dbReference type="EMBL" id="PFH56548.1"/>
    </source>
</evidence>
<evidence type="ECO:0000313" key="3">
    <source>
        <dbReference type="Proteomes" id="UP000037136"/>
    </source>
</evidence>
<gene>
    <name evidence="2" type="ORF">XA68_16341</name>
</gene>
<feature type="region of interest" description="Disordered" evidence="1">
    <location>
        <begin position="82"/>
        <end position="104"/>
    </location>
</feature>
<sequence length="104" mass="11315">MSYLLTYHPTGPSRECGRAGPPIFALPSLLACGCVRKWPCDTKAPERNGQPGRHGDICRAPRSLRPDPVVFDDGLPSEPCTVSSPRLAIGRQHQHDPCVSGKRN</sequence>
<reference evidence="2 3" key="2">
    <citation type="journal article" date="2017" name="Sci. Rep.">
        <title>Ant-infecting Ophiocordyceps genomes reveal a high diversity of potential behavioral manipulation genes and a possible major role for enterotoxins.</title>
        <authorList>
            <person name="de Bekker C."/>
            <person name="Ohm R.A."/>
            <person name="Evans H.C."/>
            <person name="Brachmann A."/>
            <person name="Hughes D.P."/>
        </authorList>
    </citation>
    <scope>NUCLEOTIDE SEQUENCE [LARGE SCALE GENOMIC DNA]</scope>
    <source>
        <strain evidence="2 3">SC16a</strain>
    </source>
</reference>
<evidence type="ECO:0000256" key="1">
    <source>
        <dbReference type="SAM" id="MobiDB-lite"/>
    </source>
</evidence>
<name>A0A2A9P5D5_OPHUN</name>
<proteinExistence type="predicted"/>